<feature type="region of interest" description="Disordered" evidence="1">
    <location>
        <begin position="246"/>
        <end position="299"/>
    </location>
</feature>
<dbReference type="Proteomes" id="UP000294003">
    <property type="component" value="Unassembled WGS sequence"/>
</dbReference>
<organism evidence="2 3">
    <name type="scientific">Monosporascus cannonballus</name>
    <dbReference type="NCBI Taxonomy" id="155416"/>
    <lineage>
        <taxon>Eukaryota</taxon>
        <taxon>Fungi</taxon>
        <taxon>Dikarya</taxon>
        <taxon>Ascomycota</taxon>
        <taxon>Pezizomycotina</taxon>
        <taxon>Sordariomycetes</taxon>
        <taxon>Xylariomycetidae</taxon>
        <taxon>Xylariales</taxon>
        <taxon>Xylariales incertae sedis</taxon>
        <taxon>Monosporascus</taxon>
    </lineage>
</organism>
<evidence type="ECO:0000313" key="3">
    <source>
        <dbReference type="Proteomes" id="UP000294003"/>
    </source>
</evidence>
<sequence>MCASDPRSPTAEIRHAKWLSANSVFIHPAAAVGCCKNFAGGLEGTQWKGPTTTTGPLNVGAANQVPKSRNADVDIDANISLAAKQLKTQVDEFVMVYADFYRVYEKEVASIKPYVDDSVLQRAWSQKIEHNEKYNTGHNEEHKQLSTQHKMLAACLIQIRDATRSTMASSSDGPSRYDRRAIYLEKIRAAGDRVLRLAEMAMSSRGACEDLRTEASELRKLVDPKTNDAKLLYQFDKRETLNIKANTRDIETEESDGRQDENQADNGDRDDPPQGDDAADKENGQASQNDAAWGSGSFV</sequence>
<proteinExistence type="predicted"/>
<feature type="compositionally biased region" description="Basic and acidic residues" evidence="1">
    <location>
        <begin position="246"/>
        <end position="283"/>
    </location>
</feature>
<protein>
    <recommendedName>
        <fullName evidence="4">Fungal N-terminal domain-containing protein</fullName>
    </recommendedName>
</protein>
<accession>A0ABY0H5K9</accession>
<comment type="caution">
    <text evidence="2">The sequence shown here is derived from an EMBL/GenBank/DDBJ whole genome shotgun (WGS) entry which is preliminary data.</text>
</comment>
<evidence type="ECO:0008006" key="4">
    <source>
        <dbReference type="Google" id="ProtNLM"/>
    </source>
</evidence>
<dbReference type="PROSITE" id="PS51257">
    <property type="entry name" value="PROKAR_LIPOPROTEIN"/>
    <property type="match status" value="1"/>
</dbReference>
<evidence type="ECO:0000256" key="1">
    <source>
        <dbReference type="SAM" id="MobiDB-lite"/>
    </source>
</evidence>
<reference evidence="2 3" key="1">
    <citation type="submission" date="2018-06" db="EMBL/GenBank/DDBJ databases">
        <title>Complete Genomes of Monosporascus.</title>
        <authorList>
            <person name="Robinson A.J."/>
            <person name="Natvig D.O."/>
        </authorList>
    </citation>
    <scope>NUCLEOTIDE SEQUENCE [LARGE SCALE GENOMIC DNA]</scope>
    <source>
        <strain evidence="2 3">CBS 609.92</strain>
    </source>
</reference>
<name>A0ABY0H5K9_9PEZI</name>
<evidence type="ECO:0000313" key="2">
    <source>
        <dbReference type="EMBL" id="RYO82277.1"/>
    </source>
</evidence>
<dbReference type="EMBL" id="QJNS01000221">
    <property type="protein sequence ID" value="RYO82277.1"/>
    <property type="molecule type" value="Genomic_DNA"/>
</dbReference>
<keyword evidence="3" id="KW-1185">Reference proteome</keyword>
<gene>
    <name evidence="2" type="ORF">DL762_006688</name>
</gene>